<dbReference type="EMBL" id="JASAYQ010000004">
    <property type="protein sequence ID" value="MDP8172415.1"/>
    <property type="molecule type" value="Genomic_DNA"/>
</dbReference>
<protein>
    <submittedName>
        <fullName evidence="11">Peptidoglycan DD-metalloendopeptidase family protein</fullName>
    </submittedName>
</protein>
<keyword evidence="6" id="KW-0862">Zinc</keyword>
<keyword evidence="7" id="KW-0482">Metalloprotease</keyword>
<evidence type="ECO:0000256" key="6">
    <source>
        <dbReference type="ARBA" id="ARBA00022833"/>
    </source>
</evidence>
<sequence length="566" mass="64155">MKRVILAADRRKKRRQIQWLLFSIAFLFLMIGIVLALQGQNTIAKKRYQEQHLLSSDDIVVSDHFIGLAIEVSDILVSDQESSEESFDELAEESLENSQEDVEQDLSDDSIEESSEDSQEDVAEHLNNVDEDSVEEDLTEEGSAEEGLAEEGSTTEEDSAEDGSIEESSENLQNDSQIESTATLSNVQHPSDDKTVDLVSKNKPTDTKTETAKVDTKFSYTIKKDDTLVNIFEQHNLDTKVATFLVENYPMLAKLKEKQQLHFVIDNTSKLKQMSWILSKKEQHIFRTDEKTQYSHQEVLKKGIWKKEVLQGKIDTNLSVSLAKLGVSIQKTYKLAAGLKPQMSLKTLRQGDEFAILADCEYIDNERVAVGKIDGFRITRGHEKYYAILAANGHYYARGGAVRHKTKFSRYPLRFRPRITSRFNPYRRHPITRRVRPHKGVDFGVKTGTVVIAPADGIVSTVAYQRRGAGKYIKIQHGKKYATVYMHLSRQLVKRGQRVKKGQRIGYSGNTGRSTGPHLHYEFHINGRAVNPMTVKLPGVNTHSVMSLKERKAFLIKAKNVVNKLK</sequence>
<comment type="subcellular location">
    <subcellularLocation>
        <location evidence="2">Cell envelope</location>
    </subcellularLocation>
</comment>
<dbReference type="GO" id="GO:0046872">
    <property type="term" value="F:metal ion binding"/>
    <property type="evidence" value="ECO:0007669"/>
    <property type="project" value="UniProtKB-KW"/>
</dbReference>
<feature type="compositionally biased region" description="Polar residues" evidence="8">
    <location>
        <begin position="170"/>
        <end position="189"/>
    </location>
</feature>
<name>A0AAJ6N8Z4_9PAST</name>
<evidence type="ECO:0000259" key="10">
    <source>
        <dbReference type="Pfam" id="PF19425"/>
    </source>
</evidence>
<feature type="compositionally biased region" description="Acidic residues" evidence="8">
    <location>
        <begin position="129"/>
        <end position="169"/>
    </location>
</feature>
<evidence type="ECO:0000256" key="8">
    <source>
        <dbReference type="SAM" id="MobiDB-lite"/>
    </source>
</evidence>
<dbReference type="InterPro" id="IPR045834">
    <property type="entry name" value="Csd3_N2"/>
</dbReference>
<organism evidence="11 12">
    <name type="scientific">Phocoenobacter skyensis</name>
    <dbReference type="NCBI Taxonomy" id="97481"/>
    <lineage>
        <taxon>Bacteria</taxon>
        <taxon>Pseudomonadati</taxon>
        <taxon>Pseudomonadota</taxon>
        <taxon>Gammaproteobacteria</taxon>
        <taxon>Pasteurellales</taxon>
        <taxon>Pasteurellaceae</taxon>
        <taxon>Phocoenobacter</taxon>
    </lineage>
</organism>
<dbReference type="GO" id="GO:0030313">
    <property type="term" value="C:cell envelope"/>
    <property type="evidence" value="ECO:0007669"/>
    <property type="project" value="UniProtKB-SubCell"/>
</dbReference>
<feature type="domain" description="M23ase beta-sheet core" evidence="9">
    <location>
        <begin position="437"/>
        <end position="532"/>
    </location>
</feature>
<proteinExistence type="predicted"/>
<evidence type="ECO:0000313" key="11">
    <source>
        <dbReference type="EMBL" id="MDP8172415.1"/>
    </source>
</evidence>
<dbReference type="FunFam" id="2.70.70.10:FF:000002">
    <property type="entry name" value="Murein DD-endopeptidase MepM"/>
    <property type="match status" value="1"/>
</dbReference>
<keyword evidence="5" id="KW-0378">Hydrolase</keyword>
<dbReference type="Pfam" id="PF01551">
    <property type="entry name" value="Peptidase_M23"/>
    <property type="match status" value="1"/>
</dbReference>
<feature type="region of interest" description="Disordered" evidence="8">
    <location>
        <begin position="93"/>
        <end position="208"/>
    </location>
</feature>
<dbReference type="PANTHER" id="PTHR21666">
    <property type="entry name" value="PEPTIDASE-RELATED"/>
    <property type="match status" value="1"/>
</dbReference>
<evidence type="ECO:0000259" key="9">
    <source>
        <dbReference type="Pfam" id="PF01551"/>
    </source>
</evidence>
<feature type="domain" description="Csd3-like second N-terminal" evidence="10">
    <location>
        <begin position="302"/>
        <end position="425"/>
    </location>
</feature>
<dbReference type="InterPro" id="IPR011055">
    <property type="entry name" value="Dup_hybrid_motif"/>
</dbReference>
<dbReference type="GO" id="GO:0004222">
    <property type="term" value="F:metalloendopeptidase activity"/>
    <property type="evidence" value="ECO:0007669"/>
    <property type="project" value="TreeGrafter"/>
</dbReference>
<gene>
    <name evidence="11" type="ORF">QJU93_03470</name>
</gene>
<dbReference type="Pfam" id="PF19425">
    <property type="entry name" value="Csd3_N2"/>
    <property type="match status" value="1"/>
</dbReference>
<feature type="compositionally biased region" description="Acidic residues" evidence="8">
    <location>
        <begin position="93"/>
        <end position="121"/>
    </location>
</feature>
<dbReference type="CDD" id="cd12797">
    <property type="entry name" value="M23_peptidase"/>
    <property type="match status" value="1"/>
</dbReference>
<evidence type="ECO:0000313" key="12">
    <source>
        <dbReference type="Proteomes" id="UP001236239"/>
    </source>
</evidence>
<dbReference type="InterPro" id="IPR016047">
    <property type="entry name" value="M23ase_b-sheet_dom"/>
</dbReference>
<dbReference type="Proteomes" id="UP001236239">
    <property type="component" value="Unassembled WGS sequence"/>
</dbReference>
<evidence type="ECO:0000256" key="2">
    <source>
        <dbReference type="ARBA" id="ARBA00004196"/>
    </source>
</evidence>
<dbReference type="InterPro" id="IPR050570">
    <property type="entry name" value="Cell_wall_metabolism_enzyme"/>
</dbReference>
<comment type="cofactor">
    <cofactor evidence="1">
        <name>Zn(2+)</name>
        <dbReference type="ChEBI" id="CHEBI:29105"/>
    </cofactor>
</comment>
<dbReference type="Gene3D" id="2.70.70.10">
    <property type="entry name" value="Glucose Permease (Domain IIA)"/>
    <property type="match status" value="1"/>
</dbReference>
<evidence type="ECO:0000256" key="1">
    <source>
        <dbReference type="ARBA" id="ARBA00001947"/>
    </source>
</evidence>
<accession>A0AAJ6N8Z4</accession>
<dbReference type="GO" id="GO:0006508">
    <property type="term" value="P:proteolysis"/>
    <property type="evidence" value="ECO:0007669"/>
    <property type="project" value="UniProtKB-KW"/>
</dbReference>
<evidence type="ECO:0000256" key="7">
    <source>
        <dbReference type="ARBA" id="ARBA00023049"/>
    </source>
</evidence>
<evidence type="ECO:0000256" key="3">
    <source>
        <dbReference type="ARBA" id="ARBA00022670"/>
    </source>
</evidence>
<evidence type="ECO:0000256" key="4">
    <source>
        <dbReference type="ARBA" id="ARBA00022723"/>
    </source>
</evidence>
<keyword evidence="4" id="KW-0479">Metal-binding</keyword>
<keyword evidence="3" id="KW-0645">Protease</keyword>
<reference evidence="11" key="1">
    <citation type="journal article" date="2023" name="Front. Microbiol.">
        <title>Phylogeography and host specificity of Pasteurellaceae pathogenic to sea-farmed fish in the north-east Atlantic.</title>
        <authorList>
            <person name="Gulla S."/>
            <person name="Colquhoun D.J."/>
            <person name="Olsen A.B."/>
            <person name="Spilsberg B."/>
            <person name="Lagesen K."/>
            <person name="Aakesson C.P."/>
            <person name="Strom S."/>
            <person name="Manji F."/>
            <person name="Birkbeck T.H."/>
            <person name="Nilsen H.K."/>
        </authorList>
    </citation>
    <scope>NUCLEOTIDE SEQUENCE</scope>
    <source>
        <strain evidence="11">TW16_20</strain>
    </source>
</reference>
<dbReference type="RefSeq" id="WP_306374635.1">
    <property type="nucleotide sequence ID" value="NZ_JASAYK010000007.1"/>
</dbReference>
<comment type="caution">
    <text evidence="11">The sequence shown here is derived from an EMBL/GenBank/DDBJ whole genome shotgun (WGS) entry which is preliminary data.</text>
</comment>
<evidence type="ECO:0000256" key="5">
    <source>
        <dbReference type="ARBA" id="ARBA00022801"/>
    </source>
</evidence>
<dbReference type="Gene3D" id="3.10.450.350">
    <property type="match status" value="2"/>
</dbReference>
<dbReference type="SUPFAM" id="SSF51261">
    <property type="entry name" value="Duplicated hybrid motif"/>
    <property type="match status" value="1"/>
</dbReference>
<dbReference type="AlphaFoldDB" id="A0AAJ6N8Z4"/>
<dbReference type="PANTHER" id="PTHR21666:SF292">
    <property type="entry name" value="MUREIN DD-ENDOPEPTIDASE MEPM"/>
    <property type="match status" value="1"/>
</dbReference>